<feature type="compositionally biased region" description="Basic residues" evidence="1">
    <location>
        <begin position="62"/>
        <end position="72"/>
    </location>
</feature>
<evidence type="ECO:0000313" key="3">
    <source>
        <dbReference type="Proteomes" id="UP001497516"/>
    </source>
</evidence>
<dbReference type="EMBL" id="OZ034817">
    <property type="protein sequence ID" value="CAL1386080.1"/>
    <property type="molecule type" value="Genomic_DNA"/>
</dbReference>
<proteinExistence type="predicted"/>
<dbReference type="AlphaFoldDB" id="A0AAV2EKQ1"/>
<evidence type="ECO:0000313" key="2">
    <source>
        <dbReference type="EMBL" id="CAL1386080.1"/>
    </source>
</evidence>
<dbReference type="Proteomes" id="UP001497516">
    <property type="component" value="Chromosome 4"/>
</dbReference>
<protein>
    <submittedName>
        <fullName evidence="2">Uncharacterized protein</fullName>
    </submittedName>
</protein>
<keyword evidence="3" id="KW-1185">Reference proteome</keyword>
<sequence>MGKGKETLHKRKKRGREESSWCKETTAYGNSQAKAFKSCSSSTNKANKACFKSSSSTEKGNKPSHYHRHHYHRSDDDVMRCTRNDDEKTDGCGSSIASEENYMGGLGVFEFPWLKEGVSGLVCKTEEEDERWWGLDGSFSACLNEIMYNASTGGGGGETGWWPDIAAAGGGGYAFTATSMDKFEETASAWSSILEMEAASTTSNGNHHVDLQQQPAA</sequence>
<reference evidence="2 3" key="1">
    <citation type="submission" date="2024-04" db="EMBL/GenBank/DDBJ databases">
        <authorList>
            <person name="Fracassetti M."/>
        </authorList>
    </citation>
    <scope>NUCLEOTIDE SEQUENCE [LARGE SCALE GENOMIC DNA]</scope>
</reference>
<feature type="region of interest" description="Disordered" evidence="1">
    <location>
        <begin position="37"/>
        <end position="73"/>
    </location>
</feature>
<feature type="compositionally biased region" description="Polar residues" evidence="1">
    <location>
        <begin position="37"/>
        <end position="58"/>
    </location>
</feature>
<organism evidence="2 3">
    <name type="scientific">Linum trigynum</name>
    <dbReference type="NCBI Taxonomy" id="586398"/>
    <lineage>
        <taxon>Eukaryota</taxon>
        <taxon>Viridiplantae</taxon>
        <taxon>Streptophyta</taxon>
        <taxon>Embryophyta</taxon>
        <taxon>Tracheophyta</taxon>
        <taxon>Spermatophyta</taxon>
        <taxon>Magnoliopsida</taxon>
        <taxon>eudicotyledons</taxon>
        <taxon>Gunneridae</taxon>
        <taxon>Pentapetalae</taxon>
        <taxon>rosids</taxon>
        <taxon>fabids</taxon>
        <taxon>Malpighiales</taxon>
        <taxon>Linaceae</taxon>
        <taxon>Linum</taxon>
    </lineage>
</organism>
<feature type="region of interest" description="Disordered" evidence="1">
    <location>
        <begin position="1"/>
        <end position="24"/>
    </location>
</feature>
<accession>A0AAV2EKQ1</accession>
<evidence type="ECO:0000256" key="1">
    <source>
        <dbReference type="SAM" id="MobiDB-lite"/>
    </source>
</evidence>
<gene>
    <name evidence="2" type="ORF">LTRI10_LOCUS27168</name>
</gene>
<name>A0AAV2EKQ1_9ROSI</name>